<keyword evidence="4 6" id="KW-0520">NAD</keyword>
<dbReference type="GO" id="GO:0010181">
    <property type="term" value="F:FMN binding"/>
    <property type="evidence" value="ECO:0007669"/>
    <property type="project" value="UniProtKB-UniRule"/>
</dbReference>
<dbReference type="HAMAP" id="MF_01216">
    <property type="entry name" value="Azoreductase_type1"/>
    <property type="match status" value="1"/>
</dbReference>
<evidence type="ECO:0000256" key="3">
    <source>
        <dbReference type="ARBA" id="ARBA00023002"/>
    </source>
</evidence>
<dbReference type="EC" id="1.7.1.17" evidence="6"/>
<dbReference type="SUPFAM" id="SSF52218">
    <property type="entry name" value="Flavoproteins"/>
    <property type="match status" value="1"/>
</dbReference>
<dbReference type="GO" id="GO:0016655">
    <property type="term" value="F:oxidoreductase activity, acting on NAD(P)H, quinone or similar compound as acceptor"/>
    <property type="evidence" value="ECO:0007669"/>
    <property type="project" value="InterPro"/>
</dbReference>
<protein>
    <recommendedName>
        <fullName evidence="6">FMN dependent NADH:quinone oxidoreductase</fullName>
        <ecNumber evidence="6">1.6.5.-</ecNumber>
    </recommendedName>
    <alternativeName>
        <fullName evidence="6">Azo-dye reductase</fullName>
    </alternativeName>
    <alternativeName>
        <fullName evidence="6">FMN-dependent NADH-azo compound oxidoreductase</fullName>
    </alternativeName>
    <alternativeName>
        <fullName evidence="6">FMN-dependent NADH-azoreductase</fullName>
        <ecNumber evidence="6">1.7.1.17</ecNumber>
    </alternativeName>
</protein>
<dbReference type="RefSeq" id="WP_346052058.1">
    <property type="nucleotide sequence ID" value="NZ_JAYGII010000020.1"/>
</dbReference>
<name>A0AAP6MN46_9GAMM</name>
<feature type="domain" description="Flavodoxin-like fold" evidence="7">
    <location>
        <begin position="4"/>
        <end position="207"/>
    </location>
</feature>
<comment type="caution">
    <text evidence="8">The sequence shown here is derived from an EMBL/GenBank/DDBJ whole genome shotgun (WGS) entry which is preliminary data.</text>
</comment>
<sequence length="227" mass="25546">MSSTILLITASARGEGSISRKMAEHFQQAWRSKAPTTTVITRDIGSHPPPFISEAWIGAAFTPAEQRDQHQRKLLASSDEMIDEVDRADLIVIASPMYNYGMPAALKAWFDQVIRVNKTFSFDLGRGDWPLEPIFRGKRLVLLSSKGEFGFQPGGSRHHMNHLDTHIATVAHYLGVNDKHFVSIEYQEFGDERHERSKQSAHQQIDDLVQSLTKLSRDQATYESAPA</sequence>
<dbReference type="AlphaFoldDB" id="A0AAP6MN46"/>
<evidence type="ECO:0000256" key="4">
    <source>
        <dbReference type="ARBA" id="ARBA00023027"/>
    </source>
</evidence>
<keyword evidence="9" id="KW-1185">Reference proteome</keyword>
<evidence type="ECO:0000256" key="2">
    <source>
        <dbReference type="ARBA" id="ARBA00022643"/>
    </source>
</evidence>
<dbReference type="InterPro" id="IPR050104">
    <property type="entry name" value="FMN-dep_NADH:Q_OxRdtase_AzoR1"/>
</dbReference>
<comment type="catalytic activity">
    <reaction evidence="6">
        <text>2 a quinone + NADH + H(+) = 2 a 1,4-benzosemiquinone + NAD(+)</text>
        <dbReference type="Rhea" id="RHEA:65952"/>
        <dbReference type="ChEBI" id="CHEBI:15378"/>
        <dbReference type="ChEBI" id="CHEBI:57540"/>
        <dbReference type="ChEBI" id="CHEBI:57945"/>
        <dbReference type="ChEBI" id="CHEBI:132124"/>
        <dbReference type="ChEBI" id="CHEBI:134225"/>
    </reaction>
</comment>
<accession>A0AAP6MN46</accession>
<comment type="cofactor">
    <cofactor evidence="6">
        <name>FMN</name>
        <dbReference type="ChEBI" id="CHEBI:58210"/>
    </cofactor>
    <text evidence="6">Binds 1 FMN per subunit.</text>
</comment>
<evidence type="ECO:0000313" key="8">
    <source>
        <dbReference type="EMBL" id="MEA5446081.1"/>
    </source>
</evidence>
<evidence type="ECO:0000256" key="5">
    <source>
        <dbReference type="ARBA" id="ARBA00048542"/>
    </source>
</evidence>
<comment type="similarity">
    <text evidence="6">Belongs to the azoreductase type 1 family.</text>
</comment>
<keyword evidence="3 6" id="KW-0560">Oxidoreductase</keyword>
<dbReference type="Pfam" id="PF02525">
    <property type="entry name" value="Flavodoxin_2"/>
    <property type="match status" value="1"/>
</dbReference>
<reference evidence="8 9" key="1">
    <citation type="submission" date="2023-12" db="EMBL/GenBank/DDBJ databases">
        <title>Whole-genome sequencing of halo(alkali)philic microorganisms from hypersaline lakes.</title>
        <authorList>
            <person name="Sorokin D.Y."/>
            <person name="Merkel A.Y."/>
            <person name="Messina E."/>
            <person name="Yakimov M."/>
        </authorList>
    </citation>
    <scope>NUCLEOTIDE SEQUENCE [LARGE SCALE GENOMIC DNA]</scope>
    <source>
        <strain evidence="8 9">AB-CW1</strain>
    </source>
</reference>
<comment type="function">
    <text evidence="6">Quinone reductase that provides resistance to thiol-specific stress caused by electrophilic quinones.</text>
</comment>
<dbReference type="GO" id="GO:0016652">
    <property type="term" value="F:oxidoreductase activity, acting on NAD(P)H as acceptor"/>
    <property type="evidence" value="ECO:0007669"/>
    <property type="project" value="UniProtKB-UniRule"/>
</dbReference>
<dbReference type="GO" id="GO:0009055">
    <property type="term" value="F:electron transfer activity"/>
    <property type="evidence" value="ECO:0007669"/>
    <property type="project" value="UniProtKB-UniRule"/>
</dbReference>
<evidence type="ECO:0000313" key="9">
    <source>
        <dbReference type="Proteomes" id="UP001302316"/>
    </source>
</evidence>
<comment type="subunit">
    <text evidence="6">Homodimer.</text>
</comment>
<comment type="caution">
    <text evidence="6">Lacks conserved residue(s) required for the propagation of feature annotation.</text>
</comment>
<dbReference type="InterPro" id="IPR023048">
    <property type="entry name" value="NADH:quinone_OxRdtase_FMN_depd"/>
</dbReference>
<keyword evidence="1 6" id="KW-0285">Flavoprotein</keyword>
<dbReference type="PANTHER" id="PTHR43741">
    <property type="entry name" value="FMN-DEPENDENT NADH-AZOREDUCTASE 1"/>
    <property type="match status" value="1"/>
</dbReference>
<dbReference type="InterPro" id="IPR003680">
    <property type="entry name" value="Flavodoxin_fold"/>
</dbReference>
<proteinExistence type="inferred from homology"/>
<gene>
    <name evidence="6" type="primary">azoR</name>
    <name evidence="8" type="ORF">VCB98_09640</name>
</gene>
<dbReference type="PANTHER" id="PTHR43741:SF2">
    <property type="entry name" value="FMN-DEPENDENT NADH:QUINONE OXIDOREDUCTASE"/>
    <property type="match status" value="1"/>
</dbReference>
<feature type="binding site" evidence="6">
    <location>
        <position position="11"/>
    </location>
    <ligand>
        <name>FMN</name>
        <dbReference type="ChEBI" id="CHEBI:58210"/>
    </ligand>
</feature>
<organism evidence="8 9">
    <name type="scientific">Natronospira elongata</name>
    <dbReference type="NCBI Taxonomy" id="3110268"/>
    <lineage>
        <taxon>Bacteria</taxon>
        <taxon>Pseudomonadati</taxon>
        <taxon>Pseudomonadota</taxon>
        <taxon>Gammaproteobacteria</taxon>
        <taxon>Natronospirales</taxon>
        <taxon>Natronospiraceae</taxon>
        <taxon>Natronospira</taxon>
    </lineage>
</organism>
<dbReference type="InterPro" id="IPR029039">
    <property type="entry name" value="Flavoprotein-like_sf"/>
</dbReference>
<feature type="binding site" evidence="6">
    <location>
        <begin position="17"/>
        <end position="19"/>
    </location>
    <ligand>
        <name>FMN</name>
        <dbReference type="ChEBI" id="CHEBI:58210"/>
    </ligand>
</feature>
<evidence type="ECO:0000259" key="7">
    <source>
        <dbReference type="Pfam" id="PF02525"/>
    </source>
</evidence>
<comment type="function">
    <text evidence="6">Also exhibits azoreductase activity. Catalyzes the reductive cleavage of the azo bond in aromatic azo compounds to the corresponding amines.</text>
</comment>
<comment type="catalytic activity">
    <reaction evidence="5">
        <text>N,N-dimethyl-1,4-phenylenediamine + anthranilate + 2 NAD(+) = 2-(4-dimethylaminophenyl)diazenylbenzoate + 2 NADH + 2 H(+)</text>
        <dbReference type="Rhea" id="RHEA:55872"/>
        <dbReference type="ChEBI" id="CHEBI:15378"/>
        <dbReference type="ChEBI" id="CHEBI:15783"/>
        <dbReference type="ChEBI" id="CHEBI:16567"/>
        <dbReference type="ChEBI" id="CHEBI:57540"/>
        <dbReference type="ChEBI" id="CHEBI:57945"/>
        <dbReference type="ChEBI" id="CHEBI:71579"/>
        <dbReference type="EC" id="1.7.1.17"/>
    </reaction>
    <physiologicalReaction direction="right-to-left" evidence="5">
        <dbReference type="Rhea" id="RHEA:55874"/>
    </physiologicalReaction>
</comment>
<dbReference type="EC" id="1.6.5.-" evidence="6"/>
<dbReference type="EMBL" id="JAYGII010000020">
    <property type="protein sequence ID" value="MEA5446081.1"/>
    <property type="molecule type" value="Genomic_DNA"/>
</dbReference>
<keyword evidence="2 6" id="KW-0288">FMN</keyword>
<evidence type="ECO:0000256" key="1">
    <source>
        <dbReference type="ARBA" id="ARBA00022630"/>
    </source>
</evidence>
<dbReference type="Gene3D" id="3.40.50.360">
    <property type="match status" value="1"/>
</dbReference>
<evidence type="ECO:0000256" key="6">
    <source>
        <dbReference type="HAMAP-Rule" id="MF_01216"/>
    </source>
</evidence>
<dbReference type="Proteomes" id="UP001302316">
    <property type="component" value="Unassembled WGS sequence"/>
</dbReference>